<organism evidence="1 2">
    <name type="scientific">Spirodela intermedia</name>
    <name type="common">Intermediate duckweed</name>
    <dbReference type="NCBI Taxonomy" id="51605"/>
    <lineage>
        <taxon>Eukaryota</taxon>
        <taxon>Viridiplantae</taxon>
        <taxon>Streptophyta</taxon>
        <taxon>Embryophyta</taxon>
        <taxon>Tracheophyta</taxon>
        <taxon>Spermatophyta</taxon>
        <taxon>Magnoliopsida</taxon>
        <taxon>Liliopsida</taxon>
        <taxon>Araceae</taxon>
        <taxon>Lemnoideae</taxon>
        <taxon>Spirodela</taxon>
    </lineage>
</organism>
<evidence type="ECO:0000313" key="2">
    <source>
        <dbReference type="Proteomes" id="UP000663760"/>
    </source>
</evidence>
<keyword evidence="2" id="KW-1185">Reference proteome</keyword>
<reference evidence="1" key="1">
    <citation type="submission" date="2020-02" db="EMBL/GenBank/DDBJ databases">
        <authorList>
            <person name="Scholz U."/>
            <person name="Mascher M."/>
            <person name="Fiebig A."/>
        </authorList>
    </citation>
    <scope>NUCLEOTIDE SEQUENCE</scope>
</reference>
<dbReference type="PANTHER" id="PTHR33710:SF13">
    <property type="entry name" value="ENDONUCLEASE_EXONUCLEASE_PHOSPHATASE FAMILY PROTEIN"/>
    <property type="match status" value="1"/>
</dbReference>
<dbReference type="AlphaFoldDB" id="A0A7I8KCZ3"/>
<proteinExistence type="predicted"/>
<accession>A0A7I8KCZ3</accession>
<dbReference type="Proteomes" id="UP000663760">
    <property type="component" value="Chromosome 4"/>
</dbReference>
<gene>
    <name evidence="1" type="ORF">SI8410_04006232</name>
</gene>
<dbReference type="SUPFAM" id="SSF56219">
    <property type="entry name" value="DNase I-like"/>
    <property type="match status" value="1"/>
</dbReference>
<sequence length="303" mass="34749">MDLLVEGPQHITMTVRDLTQEFTFSVIYASHRSEERETLWADLAQYVRDYPTLVKSPWYLTGDFNCVRNTSERQGGRIPRARNMETFNDCIFRLALIEPPTSGEAWTWNNNRGDALIYERIDRCFINSIAMSMRYQTPSYSLLDGYARPSFGMDNLRDLVANAEFLGKKHAQEYLDIHHAMSRAHHNHYASSSLLGRTCPSKPEVLIDLSDSAYPLYAYTALHYRPLHGSGVLLGGDQGSITSHNHDIIMVLTPYHQCGMHFAYQHKTDNKAHRNPLGYTTSNHYSLHNHLTSTIYHPQVVRT</sequence>
<dbReference type="InterPro" id="IPR036691">
    <property type="entry name" value="Endo/exonu/phosph_ase_sf"/>
</dbReference>
<dbReference type="EMBL" id="LR746267">
    <property type="protein sequence ID" value="CAA7395571.1"/>
    <property type="molecule type" value="Genomic_DNA"/>
</dbReference>
<dbReference type="Gene3D" id="3.60.10.10">
    <property type="entry name" value="Endonuclease/exonuclease/phosphatase"/>
    <property type="match status" value="1"/>
</dbReference>
<protein>
    <submittedName>
        <fullName evidence="1">Uncharacterized protein</fullName>
    </submittedName>
</protein>
<evidence type="ECO:0000313" key="1">
    <source>
        <dbReference type="EMBL" id="CAA7395571.1"/>
    </source>
</evidence>
<dbReference type="OrthoDB" id="851596at2759"/>
<name>A0A7I8KCZ3_SPIIN</name>
<dbReference type="PANTHER" id="PTHR33710">
    <property type="entry name" value="BNAC02G09200D PROTEIN"/>
    <property type="match status" value="1"/>
</dbReference>